<gene>
    <name evidence="7" type="ORF">OGATHE_004045</name>
</gene>
<sequence>MNHGLKPFVVDESEMLVGDQSADLDNVVVQKVQTGHFAVDPHDREQVVTRHSAILCSSSYSSFAWMISSSTRPHPIFCSICSTTSFASTTASLLLVSDSTLLRESVLFADDPEVRLADHRNHKLDAFHFAQVLQQLVVWFVVVVCICELVLHLEDLVVGRSVEKWRLRKILQNVVCAETKRIDPFGRPPLQFIEVFQRHDTGALNIWQKIQSEKKKNSKNSIFSMFRITSLISSRSNIVWRYTCFGTYATKSIRRPTPEPTDKVPDVSTFLQKIGRGVSEYTDTFENDWQKFWDLGSSGMKKQGLEPRARKYILDWQERYRKGAELHEIPRGEKLHGGERKRRIYLAEKRLKEARELAQLKRRFKIQSNEERRKRERFERLHQMNM</sequence>
<dbReference type="GO" id="GO:0005739">
    <property type="term" value="C:mitochondrion"/>
    <property type="evidence" value="ECO:0007669"/>
    <property type="project" value="UniProtKB-SubCell"/>
</dbReference>
<comment type="subcellular location">
    <subcellularLocation>
        <location evidence="1">Mitochondrion</location>
    </subcellularLocation>
</comment>
<keyword evidence="8" id="KW-1185">Reference proteome</keyword>
<proteinExistence type="inferred from homology"/>
<keyword evidence="3" id="KW-0496">Mitochondrion</keyword>
<dbReference type="InterPro" id="IPR019083">
    <property type="entry name" value="SAM_Ribosomal_mS41"/>
</dbReference>
<feature type="domain" description="Small ribosomal subunit protein mS41 SAM" evidence="6">
    <location>
        <begin position="267"/>
        <end position="323"/>
    </location>
</feature>
<dbReference type="PANTHER" id="PTHR28235">
    <property type="entry name" value="PROTEIN FYV4, MITOCHONDRIAL"/>
    <property type="match status" value="1"/>
</dbReference>
<evidence type="ECO:0000313" key="7">
    <source>
        <dbReference type="EMBL" id="KAH3665230.1"/>
    </source>
</evidence>
<dbReference type="SMART" id="SM01238">
    <property type="entry name" value="IGR"/>
    <property type="match status" value="1"/>
</dbReference>
<evidence type="ECO:0000259" key="6">
    <source>
        <dbReference type="SMART" id="SM01238"/>
    </source>
</evidence>
<organism evidence="7 8">
    <name type="scientific">Ogataea polymorpha</name>
    <dbReference type="NCBI Taxonomy" id="460523"/>
    <lineage>
        <taxon>Eukaryota</taxon>
        <taxon>Fungi</taxon>
        <taxon>Dikarya</taxon>
        <taxon>Ascomycota</taxon>
        <taxon>Saccharomycotina</taxon>
        <taxon>Pichiomycetes</taxon>
        <taxon>Pichiales</taxon>
        <taxon>Pichiaceae</taxon>
        <taxon>Ogataea</taxon>
    </lineage>
</organism>
<dbReference type="InterPro" id="IPR039603">
    <property type="entry name" value="Ribosomal_mS41"/>
</dbReference>
<dbReference type="AlphaFoldDB" id="A0A9P8P552"/>
<dbReference type="PANTHER" id="PTHR28235:SF1">
    <property type="entry name" value="SMALL RIBOSOMAL SUBUNIT PROTEIN MS41"/>
    <property type="match status" value="1"/>
</dbReference>
<evidence type="ECO:0000256" key="1">
    <source>
        <dbReference type="ARBA" id="ARBA00004173"/>
    </source>
</evidence>
<dbReference type="Pfam" id="PF09597">
    <property type="entry name" value="SAM_Ribosomal_mS41"/>
    <property type="match status" value="1"/>
</dbReference>
<dbReference type="EMBL" id="JAEUBD010001178">
    <property type="protein sequence ID" value="KAH3665230.1"/>
    <property type="molecule type" value="Genomic_DNA"/>
</dbReference>
<accession>A0A9P8P552</accession>
<comment type="similarity">
    <text evidence="2">Belongs to the mitochondrion-specific ribosomal protein mS41 family.</text>
</comment>
<protein>
    <recommendedName>
        <fullName evidence="4">Small ribosomal subunit protein mS41</fullName>
    </recommendedName>
    <alternativeName>
        <fullName evidence="5">Protein FYV4, mitochondrial</fullName>
    </alternativeName>
</protein>
<evidence type="ECO:0000256" key="3">
    <source>
        <dbReference type="ARBA" id="ARBA00023128"/>
    </source>
</evidence>
<dbReference type="Proteomes" id="UP000788993">
    <property type="component" value="Unassembled WGS sequence"/>
</dbReference>
<evidence type="ECO:0000256" key="5">
    <source>
        <dbReference type="ARBA" id="ARBA00035341"/>
    </source>
</evidence>
<reference evidence="7" key="1">
    <citation type="journal article" date="2021" name="Open Biol.">
        <title>Shared evolutionary footprints suggest mitochondrial oxidative damage underlies multiple complex I losses in fungi.</title>
        <authorList>
            <person name="Schikora-Tamarit M.A."/>
            <person name="Marcet-Houben M."/>
            <person name="Nosek J."/>
            <person name="Gabaldon T."/>
        </authorList>
    </citation>
    <scope>NUCLEOTIDE SEQUENCE</scope>
    <source>
        <strain evidence="7">NCAIM Y.01608</strain>
    </source>
</reference>
<evidence type="ECO:0000256" key="4">
    <source>
        <dbReference type="ARBA" id="ARBA00035129"/>
    </source>
</evidence>
<reference evidence="7" key="2">
    <citation type="submission" date="2021-01" db="EMBL/GenBank/DDBJ databases">
        <authorList>
            <person name="Schikora-Tamarit M.A."/>
        </authorList>
    </citation>
    <scope>NUCLEOTIDE SEQUENCE</scope>
    <source>
        <strain evidence="7">NCAIM Y.01608</strain>
    </source>
</reference>
<name>A0A9P8P552_9ASCO</name>
<evidence type="ECO:0000313" key="8">
    <source>
        <dbReference type="Proteomes" id="UP000788993"/>
    </source>
</evidence>
<evidence type="ECO:0000256" key="2">
    <source>
        <dbReference type="ARBA" id="ARBA00010492"/>
    </source>
</evidence>
<comment type="caution">
    <text evidence="7">The sequence shown here is derived from an EMBL/GenBank/DDBJ whole genome shotgun (WGS) entry which is preliminary data.</text>
</comment>